<evidence type="ECO:0000313" key="1">
    <source>
        <dbReference type="EMBL" id="CAD7703235.1"/>
    </source>
</evidence>
<dbReference type="Pfam" id="PF07082">
    <property type="entry name" value="DUF1350"/>
    <property type="match status" value="1"/>
</dbReference>
<dbReference type="EMBL" id="CAJHUC010002128">
    <property type="protein sequence ID" value="CAD7703235.1"/>
    <property type="molecule type" value="Genomic_DNA"/>
</dbReference>
<accession>A0A8S1JAJ2</accession>
<proteinExistence type="predicted"/>
<reference evidence="1" key="1">
    <citation type="submission" date="2020-12" db="EMBL/GenBank/DDBJ databases">
        <authorList>
            <person name="Iha C."/>
        </authorList>
    </citation>
    <scope>NUCLEOTIDE SEQUENCE</scope>
</reference>
<evidence type="ECO:0000313" key="2">
    <source>
        <dbReference type="Proteomes" id="UP000708148"/>
    </source>
</evidence>
<dbReference type="InterPro" id="IPR029058">
    <property type="entry name" value="AB_hydrolase_fold"/>
</dbReference>
<keyword evidence="2" id="KW-1185">Reference proteome</keyword>
<dbReference type="InterPro" id="IPR010765">
    <property type="entry name" value="DUF1350"/>
</dbReference>
<dbReference type="AlphaFoldDB" id="A0A8S1JAJ2"/>
<comment type="caution">
    <text evidence="1">The sequence shown here is derived from an EMBL/GenBank/DDBJ whole genome shotgun (WGS) entry which is preliminary data.</text>
</comment>
<organism evidence="1 2">
    <name type="scientific">Ostreobium quekettii</name>
    <dbReference type="NCBI Taxonomy" id="121088"/>
    <lineage>
        <taxon>Eukaryota</taxon>
        <taxon>Viridiplantae</taxon>
        <taxon>Chlorophyta</taxon>
        <taxon>core chlorophytes</taxon>
        <taxon>Ulvophyceae</taxon>
        <taxon>TCBD clade</taxon>
        <taxon>Bryopsidales</taxon>
        <taxon>Ostreobineae</taxon>
        <taxon>Ostreobiaceae</taxon>
        <taxon>Ostreobium</taxon>
    </lineage>
</organism>
<name>A0A8S1JAJ2_9CHLO</name>
<dbReference type="OrthoDB" id="4892at2759"/>
<dbReference type="PANTHER" id="PTHR34127:SF1">
    <property type="entry name" value="OS04G0405600 PROTEIN"/>
    <property type="match status" value="1"/>
</dbReference>
<gene>
    <name evidence="1" type="ORF">OSTQU699_LOCUS8592</name>
</gene>
<dbReference type="SUPFAM" id="SSF53474">
    <property type="entry name" value="alpha/beta-Hydrolases"/>
    <property type="match status" value="1"/>
</dbReference>
<dbReference type="Proteomes" id="UP000708148">
    <property type="component" value="Unassembled WGS sequence"/>
</dbReference>
<protein>
    <submittedName>
        <fullName evidence="1">Uncharacterized protein</fullName>
    </submittedName>
</protein>
<dbReference type="PANTHER" id="PTHR34127">
    <property type="entry name" value="OS04G0405600 PROTEIN"/>
    <property type="match status" value="1"/>
</dbReference>
<sequence length="459" mass="48816">MSAMAPLGVGPLRVARAGRVNFPKTVCGVGWRRGAALAHVQVPVCPRQMHCGAAVNNTGDWGSTHKGTDGPEGSFNGVERAIQDVFFRNQPSGRSGWEEVENCWILRPPPGVEPIAVMHFVGEAFVGAAPQIAYRQLLEAIAERRILVVATPYRTSFDHLRAADEAQFKFDSAMNAIGRYAEDVPVYGVGHSLGALIHLLISSRYAVERAGNVLMSFNNKPATEVIPLLAQLGPSSRLLGPITSQLASSPLRPTAEMVQGAVKGISPSPVRQCIPLVEQLAPMCMDVTQGRQEFSPSPEETRNRIRSFYGVRRNLLVQFTDDDMDESDELASMIQASGIGSTLDMTVRTLPGNHARPMQHALVDLPPVVARAANQACEAGGDVIGRLSKMAADAGSAQGSDQLGRLSKSVSGMATVFGGDAGGPVASRIAALADEMAGWMEAGLPARARALPAGRRQGQ</sequence>